<feature type="non-terminal residue" evidence="3">
    <location>
        <position position="1"/>
    </location>
</feature>
<keyword evidence="1" id="KW-0175">Coiled coil</keyword>
<dbReference type="Proteomes" id="UP000553632">
    <property type="component" value="Unassembled WGS sequence"/>
</dbReference>
<dbReference type="AlphaFoldDB" id="A0A7J6TMX5"/>
<proteinExistence type="predicted"/>
<reference evidence="3 4" key="1">
    <citation type="submission" date="2020-04" db="EMBL/GenBank/DDBJ databases">
        <title>Perkinsus olseni comparative genomics.</title>
        <authorList>
            <person name="Bogema D.R."/>
        </authorList>
    </citation>
    <scope>NUCLEOTIDE SEQUENCE [LARGE SCALE GENOMIC DNA]</scope>
    <source>
        <strain evidence="3 4">ATCC PRA-207</strain>
    </source>
</reference>
<feature type="region of interest" description="Disordered" evidence="2">
    <location>
        <begin position="71"/>
        <end position="171"/>
    </location>
</feature>
<gene>
    <name evidence="3" type="ORF">FOZ63_000567</name>
</gene>
<evidence type="ECO:0000256" key="1">
    <source>
        <dbReference type="SAM" id="Coils"/>
    </source>
</evidence>
<evidence type="ECO:0000313" key="3">
    <source>
        <dbReference type="EMBL" id="KAF4746704.1"/>
    </source>
</evidence>
<evidence type="ECO:0000256" key="2">
    <source>
        <dbReference type="SAM" id="MobiDB-lite"/>
    </source>
</evidence>
<accession>A0A7J6TMX5</accession>
<protein>
    <submittedName>
        <fullName evidence="3">Uncharacterized protein</fullName>
    </submittedName>
</protein>
<feature type="coiled-coil region" evidence="1">
    <location>
        <begin position="29"/>
        <end position="56"/>
    </location>
</feature>
<name>A0A7J6TMX5_PEROL</name>
<sequence>EKRLEKDEDAIRAKDDQVAKLSESRSSEISRLRKTISEQNGELEHLKGQARKARESRDSIYRIISQTAGRHGIDMTRSTAGSPRASMGRMSFHGSLPRSPRASVSVARSPMASLVEGASPRFTSSPNLPNRGPEESRRSPVTPPRRRPAAVEQLPAREPESLSHSVALSAPPESVHRCKSLNAGQNTTDAGAIEECGTQFSLILFWSMATPPLATVWAERHGAGVQTLDDALLREVEDTRRRLEMAESEICHLTAELDEVCLENSELKDRYMTAGERFERLMESEEEHTKELTRQLEEERIHITVPDEETGSLSEIVKAGAS</sequence>
<dbReference type="EMBL" id="JABANO010009516">
    <property type="protein sequence ID" value="KAF4746704.1"/>
    <property type="molecule type" value="Genomic_DNA"/>
</dbReference>
<comment type="caution">
    <text evidence="3">The sequence shown here is derived from an EMBL/GenBank/DDBJ whole genome shotgun (WGS) entry which is preliminary data.</text>
</comment>
<keyword evidence="4" id="KW-1185">Reference proteome</keyword>
<feature type="compositionally biased region" description="Low complexity" evidence="2">
    <location>
        <begin position="97"/>
        <end position="110"/>
    </location>
</feature>
<evidence type="ECO:0000313" key="4">
    <source>
        <dbReference type="Proteomes" id="UP000553632"/>
    </source>
</evidence>
<organism evidence="3 4">
    <name type="scientific">Perkinsus olseni</name>
    <name type="common">Perkinsus atlanticus</name>
    <dbReference type="NCBI Taxonomy" id="32597"/>
    <lineage>
        <taxon>Eukaryota</taxon>
        <taxon>Sar</taxon>
        <taxon>Alveolata</taxon>
        <taxon>Perkinsozoa</taxon>
        <taxon>Perkinsea</taxon>
        <taxon>Perkinsida</taxon>
        <taxon>Perkinsidae</taxon>
        <taxon>Perkinsus</taxon>
    </lineage>
</organism>